<reference evidence="2" key="2">
    <citation type="submission" date="2023-07" db="EMBL/GenBank/DDBJ databases">
        <authorList>
            <person name="Jung D.-H."/>
        </authorList>
    </citation>
    <scope>NUCLEOTIDE SEQUENCE [LARGE SCALE GENOMIC DNA]</scope>
    <source>
        <strain evidence="2">JA-25</strain>
    </source>
</reference>
<gene>
    <name evidence="1" type="ORF">F7231_04240</name>
</gene>
<name>A0ABX0QAR8_9BACT</name>
<evidence type="ECO:0000313" key="1">
    <source>
        <dbReference type="EMBL" id="NID09369.1"/>
    </source>
</evidence>
<keyword evidence="2" id="KW-1185">Reference proteome</keyword>
<comment type="caution">
    <text evidence="1">The sequence shown here is derived from an EMBL/GenBank/DDBJ whole genome shotgun (WGS) entry which is preliminary data.</text>
</comment>
<protein>
    <submittedName>
        <fullName evidence="1">Uncharacterized protein</fullName>
    </submittedName>
</protein>
<sequence length="314" mass="33113">MSKIQDVIADPLGLVPGPNRMPQPGVKRPKSNFLAVALVAAGVIPAFGTSWTPPGGTAGALTAGNLVSGIKALCYNGQATFLGDGQVNGKRGAFSEFQEAYNYGSRTKARPTGFGDTTYSFDNRDQYLNVEFFNQLRSAQTPYDIFVFTDFSVEVIRWADHTPVYGEIKNTVEGDVKKDIPGSFSIMITSEGEIPPVFGISKATLLNDLKFTMTAAVTGLVAVAGATNTYTLAATTLGVLTPTLGQALQAGGLKYSIFSNISDDVPTAQVTTVNAATGVVNIGTTLPTGTYRYTLVVENTTGVTGSFTFTVQKA</sequence>
<organism evidence="1 2">
    <name type="scientific">Fibrivirga algicola</name>
    <dbReference type="NCBI Taxonomy" id="2950420"/>
    <lineage>
        <taxon>Bacteria</taxon>
        <taxon>Pseudomonadati</taxon>
        <taxon>Bacteroidota</taxon>
        <taxon>Cytophagia</taxon>
        <taxon>Cytophagales</taxon>
        <taxon>Spirosomataceae</taxon>
        <taxon>Fibrivirga</taxon>
    </lineage>
</organism>
<accession>A0ABX0QAR8</accession>
<reference evidence="2" key="1">
    <citation type="submission" date="2019-09" db="EMBL/GenBank/DDBJ databases">
        <authorList>
            <person name="Jung D.-H."/>
        </authorList>
    </citation>
    <scope>NUCLEOTIDE SEQUENCE [LARGE SCALE GENOMIC DNA]</scope>
    <source>
        <strain evidence="2">JA-25</strain>
    </source>
</reference>
<dbReference type="Proteomes" id="UP000606008">
    <property type="component" value="Unassembled WGS sequence"/>
</dbReference>
<proteinExistence type="predicted"/>
<dbReference type="EMBL" id="WAEL01000001">
    <property type="protein sequence ID" value="NID09369.1"/>
    <property type="molecule type" value="Genomic_DNA"/>
</dbReference>
<evidence type="ECO:0000313" key="2">
    <source>
        <dbReference type="Proteomes" id="UP000606008"/>
    </source>
</evidence>
<dbReference type="RefSeq" id="WP_166691001.1">
    <property type="nucleotide sequence ID" value="NZ_WAEL01000001.1"/>
</dbReference>